<evidence type="ECO:0000313" key="4">
    <source>
        <dbReference type="Proteomes" id="UP001549691"/>
    </source>
</evidence>
<dbReference type="EMBL" id="JBEWZI010000016">
    <property type="protein sequence ID" value="MET7015359.1"/>
    <property type="molecule type" value="Genomic_DNA"/>
</dbReference>
<gene>
    <name evidence="3" type="ORF">ABXR19_14305</name>
</gene>
<protein>
    <submittedName>
        <fullName evidence="3">Type II toxin-antitoxin system RatA family toxin</fullName>
    </submittedName>
</protein>
<proteinExistence type="inferred from homology"/>
<feature type="domain" description="Coenzyme Q-binding protein COQ10 START" evidence="2">
    <location>
        <begin position="10"/>
        <end position="134"/>
    </location>
</feature>
<evidence type="ECO:0000313" key="3">
    <source>
        <dbReference type="EMBL" id="MET7015359.1"/>
    </source>
</evidence>
<dbReference type="PANTHER" id="PTHR12901">
    <property type="entry name" value="SPERM PROTEIN HOMOLOG"/>
    <property type="match status" value="1"/>
</dbReference>
<dbReference type="Proteomes" id="UP001549691">
    <property type="component" value="Unassembled WGS sequence"/>
</dbReference>
<dbReference type="Pfam" id="PF03364">
    <property type="entry name" value="Polyketide_cyc"/>
    <property type="match status" value="1"/>
</dbReference>
<organism evidence="3 4">
    <name type="scientific">Uliginosibacterium flavum</name>
    <dbReference type="NCBI Taxonomy" id="1396831"/>
    <lineage>
        <taxon>Bacteria</taxon>
        <taxon>Pseudomonadati</taxon>
        <taxon>Pseudomonadota</taxon>
        <taxon>Betaproteobacteria</taxon>
        <taxon>Rhodocyclales</taxon>
        <taxon>Zoogloeaceae</taxon>
        <taxon>Uliginosibacterium</taxon>
    </lineage>
</organism>
<dbReference type="PANTHER" id="PTHR12901:SF10">
    <property type="entry name" value="COENZYME Q-BINDING PROTEIN COQ10, MITOCHONDRIAL"/>
    <property type="match status" value="1"/>
</dbReference>
<name>A0ABV2TN72_9RHOO</name>
<dbReference type="CDD" id="cd07813">
    <property type="entry name" value="COQ10p_like"/>
    <property type="match status" value="1"/>
</dbReference>
<keyword evidence="4" id="KW-1185">Reference proteome</keyword>
<dbReference type="Gene3D" id="3.30.530.20">
    <property type="match status" value="1"/>
</dbReference>
<dbReference type="RefSeq" id="WP_354601818.1">
    <property type="nucleotide sequence ID" value="NZ_JBEWZI010000016.1"/>
</dbReference>
<reference evidence="3 4" key="1">
    <citation type="submission" date="2024-07" db="EMBL/GenBank/DDBJ databases">
        <title>Uliginosibacterium flavum JJ3220;KACC:17644.</title>
        <authorList>
            <person name="Kim M.K."/>
        </authorList>
    </citation>
    <scope>NUCLEOTIDE SEQUENCE [LARGE SCALE GENOMIC DNA]</scope>
    <source>
        <strain evidence="3 4">KACC:17644</strain>
    </source>
</reference>
<comment type="similarity">
    <text evidence="1">Belongs to the ribosome association toxin RatA family.</text>
</comment>
<dbReference type="SUPFAM" id="SSF55961">
    <property type="entry name" value="Bet v1-like"/>
    <property type="match status" value="1"/>
</dbReference>
<sequence length="147" mass="16797">MAEIRKSVLIEHSADEMYGLVERVEDYPAFLPWCGGGEVVDRTPHSMLATLHVNYHGIKTKFSTANVSEPGRRIAMRLHDGPFRLLEGEWRFTPLGERACKIEFQLHYEFSSHLLEKVLGPVFSHIVGSFVEAFVKRADQLGRERKS</sequence>
<evidence type="ECO:0000256" key="1">
    <source>
        <dbReference type="ARBA" id="ARBA00008918"/>
    </source>
</evidence>
<dbReference type="InterPro" id="IPR023393">
    <property type="entry name" value="START-like_dom_sf"/>
</dbReference>
<evidence type="ECO:0000259" key="2">
    <source>
        <dbReference type="Pfam" id="PF03364"/>
    </source>
</evidence>
<dbReference type="InterPro" id="IPR044996">
    <property type="entry name" value="COQ10-like"/>
</dbReference>
<accession>A0ABV2TN72</accession>
<dbReference type="InterPro" id="IPR005031">
    <property type="entry name" value="COQ10_START"/>
</dbReference>
<comment type="caution">
    <text evidence="3">The sequence shown here is derived from an EMBL/GenBank/DDBJ whole genome shotgun (WGS) entry which is preliminary data.</text>
</comment>